<keyword evidence="1" id="KW-0560">Oxidoreductase</keyword>
<dbReference type="PROSITE" id="PS00061">
    <property type="entry name" value="ADH_SHORT"/>
    <property type="match status" value="1"/>
</dbReference>
<keyword evidence="2" id="KW-1185">Reference proteome</keyword>
<dbReference type="InterPro" id="IPR036291">
    <property type="entry name" value="NAD(P)-bd_dom_sf"/>
</dbReference>
<organism evidence="1 2">
    <name type="scientific">Zhongshania arctica</name>
    <dbReference type="NCBI Taxonomy" id="3238302"/>
    <lineage>
        <taxon>Bacteria</taxon>
        <taxon>Pseudomonadati</taxon>
        <taxon>Pseudomonadota</taxon>
        <taxon>Gammaproteobacteria</taxon>
        <taxon>Cellvibrionales</taxon>
        <taxon>Spongiibacteraceae</taxon>
        <taxon>Zhongshania</taxon>
    </lineage>
</organism>
<dbReference type="PRINTS" id="PR00081">
    <property type="entry name" value="GDHRDH"/>
</dbReference>
<sequence length="250" mass="26132">MIKEKVIIITGAGSGIGKGTALAMAKEGAKLVLADIDSEAGEKVCLELLDLGYEATFVQTDVTDPVQVENMVAHAVNTFGRLDCAFNNAGIEGQLVALDEIDLDHFEHTIAVNLKGVFLCMKYQLKAMLKNGGGAIVNNSSVMGLVAAPMISTYCASKHAVVGISKSAALDYVKHNIRINAVCPGGVATPMVSQVLAETPDALKDILAAVPAKRLATTAELAEAVIWLCSDRSSFVTGIVLPVDGGYTAQ</sequence>
<accession>A0ABV3TVF2</accession>
<evidence type="ECO:0000313" key="1">
    <source>
        <dbReference type="EMBL" id="MEX1665172.1"/>
    </source>
</evidence>
<dbReference type="Pfam" id="PF13561">
    <property type="entry name" value="adh_short_C2"/>
    <property type="match status" value="1"/>
</dbReference>
<dbReference type="PANTHER" id="PTHR42820:SF1">
    <property type="entry name" value="SHORT-CHAIN DEHYDROGENASE_REDUCTASE FAMILY PROTEIN"/>
    <property type="match status" value="1"/>
</dbReference>
<dbReference type="RefSeq" id="WP_368375280.1">
    <property type="nucleotide sequence ID" value="NZ_JBFRYB010000001.1"/>
</dbReference>
<dbReference type="InterPro" id="IPR020904">
    <property type="entry name" value="Sc_DH/Rdtase_CS"/>
</dbReference>
<protein>
    <submittedName>
        <fullName evidence="1">Glucose 1-dehydrogenase</fullName>
        <ecNumber evidence="1">1.1.1.47</ecNumber>
    </submittedName>
</protein>
<name>A0ABV3TVF2_9GAMM</name>
<dbReference type="GO" id="GO:0047936">
    <property type="term" value="F:glucose 1-dehydrogenase [NAD(P)+] activity"/>
    <property type="evidence" value="ECO:0007669"/>
    <property type="project" value="UniProtKB-EC"/>
</dbReference>
<reference evidence="1 2" key="1">
    <citation type="journal article" date="2011" name="Int. J. Syst. Evol. Microbiol.">
        <title>Zhongshania antarctica gen. nov., sp. nov. and Zhongshania guokunii sp. nov., gammaproteobacteria respectively isolated from coastal attached (fast) ice and surface seawater of the Antarctic.</title>
        <authorList>
            <person name="Li H.J."/>
            <person name="Zhang X.Y."/>
            <person name="Chen C.X."/>
            <person name="Zhang Y.J."/>
            <person name="Gao Z.M."/>
            <person name="Yu Y."/>
            <person name="Chen X.L."/>
            <person name="Chen B."/>
            <person name="Zhang Y.Z."/>
        </authorList>
    </citation>
    <scope>NUCLEOTIDE SEQUENCE [LARGE SCALE GENOMIC DNA]</scope>
    <source>
        <strain evidence="1 2">R06B22</strain>
    </source>
</reference>
<dbReference type="SUPFAM" id="SSF51735">
    <property type="entry name" value="NAD(P)-binding Rossmann-fold domains"/>
    <property type="match status" value="1"/>
</dbReference>
<dbReference type="CDD" id="cd05233">
    <property type="entry name" value="SDR_c"/>
    <property type="match status" value="1"/>
</dbReference>
<dbReference type="EC" id="1.1.1.47" evidence="1"/>
<dbReference type="PRINTS" id="PR00080">
    <property type="entry name" value="SDRFAMILY"/>
</dbReference>
<comment type="caution">
    <text evidence="1">The sequence shown here is derived from an EMBL/GenBank/DDBJ whole genome shotgun (WGS) entry which is preliminary data.</text>
</comment>
<dbReference type="Gene3D" id="3.40.50.720">
    <property type="entry name" value="NAD(P)-binding Rossmann-like Domain"/>
    <property type="match status" value="1"/>
</dbReference>
<dbReference type="Proteomes" id="UP001557484">
    <property type="component" value="Unassembled WGS sequence"/>
</dbReference>
<proteinExistence type="predicted"/>
<evidence type="ECO:0000313" key="2">
    <source>
        <dbReference type="Proteomes" id="UP001557484"/>
    </source>
</evidence>
<dbReference type="InterPro" id="IPR002347">
    <property type="entry name" value="SDR_fam"/>
</dbReference>
<gene>
    <name evidence="1" type="ORF">AB4875_06705</name>
</gene>
<dbReference type="PANTHER" id="PTHR42820">
    <property type="entry name" value="SHORT-CHAIN DEHYDROGENASE REDUCTASE"/>
    <property type="match status" value="1"/>
</dbReference>
<dbReference type="NCBIfam" id="NF005559">
    <property type="entry name" value="PRK07231.1"/>
    <property type="match status" value="1"/>
</dbReference>
<dbReference type="EMBL" id="JBFRYB010000001">
    <property type="protein sequence ID" value="MEX1665172.1"/>
    <property type="molecule type" value="Genomic_DNA"/>
</dbReference>